<dbReference type="Gene3D" id="3.30.40.10">
    <property type="entry name" value="Zinc/RING finger domain, C3HC4 (zinc finger)"/>
    <property type="match status" value="1"/>
</dbReference>
<dbReference type="EC" id="2.3.2.31" evidence="2"/>
<dbReference type="GeneID" id="70224407"/>
<keyword evidence="8" id="KW-0862">Zinc</keyword>
<dbReference type="InterPro" id="IPR044066">
    <property type="entry name" value="TRIAD_supradom"/>
</dbReference>
<dbReference type="InterPro" id="IPR013083">
    <property type="entry name" value="Znf_RING/FYVE/PHD"/>
</dbReference>
<protein>
    <recommendedName>
        <fullName evidence="2">RBR-type E3 ubiquitin transferase</fullName>
        <ecNumber evidence="2">2.3.2.31</ecNumber>
    </recommendedName>
</protein>
<dbReference type="AlphaFoldDB" id="A0A9P9FW88"/>
<dbReference type="PROSITE" id="PS51873">
    <property type="entry name" value="TRIAD"/>
    <property type="match status" value="1"/>
</dbReference>
<evidence type="ECO:0000256" key="5">
    <source>
        <dbReference type="ARBA" id="ARBA00022737"/>
    </source>
</evidence>
<dbReference type="InterPro" id="IPR031127">
    <property type="entry name" value="E3_UB_ligase_RBR"/>
</dbReference>
<proteinExistence type="predicted"/>
<evidence type="ECO:0000256" key="4">
    <source>
        <dbReference type="ARBA" id="ARBA00022723"/>
    </source>
</evidence>
<accession>A0A9P9FW88</accession>
<comment type="catalytic activity">
    <reaction evidence="1">
        <text>[E2 ubiquitin-conjugating enzyme]-S-ubiquitinyl-L-cysteine + [acceptor protein]-L-lysine = [E2 ubiquitin-conjugating enzyme]-L-cysteine + [acceptor protein]-N(6)-ubiquitinyl-L-lysine.</text>
        <dbReference type="EC" id="2.3.2.31"/>
    </reaction>
</comment>
<dbReference type="Pfam" id="PF22191">
    <property type="entry name" value="IBR_1"/>
    <property type="match status" value="1"/>
</dbReference>
<evidence type="ECO:0000313" key="11">
    <source>
        <dbReference type="EMBL" id="KAH7213330.1"/>
    </source>
</evidence>
<dbReference type="InterPro" id="IPR002867">
    <property type="entry name" value="IBR_dom"/>
</dbReference>
<keyword evidence="4" id="KW-0479">Metal-binding</keyword>
<evidence type="ECO:0000313" key="12">
    <source>
        <dbReference type="Proteomes" id="UP000720189"/>
    </source>
</evidence>
<dbReference type="CDD" id="cd20335">
    <property type="entry name" value="BRcat_RBR"/>
    <property type="match status" value="1"/>
</dbReference>
<name>A0A9P9FW88_FUSRE</name>
<keyword evidence="6" id="KW-0863">Zinc-finger</keyword>
<dbReference type="Pfam" id="PF01485">
    <property type="entry name" value="IBR"/>
    <property type="match status" value="1"/>
</dbReference>
<evidence type="ECO:0000259" key="10">
    <source>
        <dbReference type="PROSITE" id="PS51873"/>
    </source>
</evidence>
<dbReference type="SMART" id="SM00647">
    <property type="entry name" value="IBR"/>
    <property type="match status" value="2"/>
</dbReference>
<keyword evidence="5" id="KW-0677">Repeat</keyword>
<dbReference type="GO" id="GO:0061630">
    <property type="term" value="F:ubiquitin protein ligase activity"/>
    <property type="evidence" value="ECO:0007669"/>
    <property type="project" value="UniProtKB-EC"/>
</dbReference>
<dbReference type="EMBL" id="JAGMUX010000030">
    <property type="protein sequence ID" value="KAH7213330.1"/>
    <property type="molecule type" value="Genomic_DNA"/>
</dbReference>
<dbReference type="OrthoDB" id="1431934at2759"/>
<keyword evidence="3" id="KW-0808">Transferase</keyword>
<keyword evidence="7" id="KW-0833">Ubl conjugation pathway</keyword>
<evidence type="ECO:0000256" key="8">
    <source>
        <dbReference type="ARBA" id="ARBA00022833"/>
    </source>
</evidence>
<organism evidence="11 12">
    <name type="scientific">Fusarium redolens</name>
    <dbReference type="NCBI Taxonomy" id="48865"/>
    <lineage>
        <taxon>Eukaryota</taxon>
        <taxon>Fungi</taxon>
        <taxon>Dikarya</taxon>
        <taxon>Ascomycota</taxon>
        <taxon>Pezizomycotina</taxon>
        <taxon>Sordariomycetes</taxon>
        <taxon>Hypocreomycetidae</taxon>
        <taxon>Hypocreales</taxon>
        <taxon>Nectriaceae</taxon>
        <taxon>Fusarium</taxon>
        <taxon>Fusarium redolens species complex</taxon>
    </lineage>
</organism>
<feature type="coiled-coil region" evidence="9">
    <location>
        <begin position="62"/>
        <end position="103"/>
    </location>
</feature>
<dbReference type="SUPFAM" id="SSF57850">
    <property type="entry name" value="RING/U-box"/>
    <property type="match status" value="2"/>
</dbReference>
<keyword evidence="9" id="KW-0175">Coiled coil</keyword>
<sequence length="682" mass="78133">MSSLRRVQSDIHVRQKQLPHPIHAMAKHIPKLSELPWFGRNDAIPESSISGECMDGSLTNNVEQMHQQIEYLQGTINDLLDENKTLKTQLSKKIEELISLRQRICVMNIDIQTTLNEKRILTTEVDKLRGQIADPPLHMLETTRRGIIISKLLSRSQSIYESFSAMQDEGPLYSKIESADTDVKSPLDSILSAEEARRLFRSFQNWFDEKDLDLISLRRCAVCHKMRFEQTTPNNSHPLVNEFLTSPQRPTTCTTPVCSVCYVESVCKSIQESGESWWEMLGPTILISCPCGRCSANIAIGDRGTLQKLLRLARVQDAEAKLRIYDTAQHLVSILDSLDPQPTLEARQVAKRLHQHLVSNGVMKPLFDLGISELYTLEKGRPNDVKYKLVQLLEINGTDGVLRVPIFTRLLQLEQSPVECSICTEPIHDLTNRTLNIWDTICSGYCGDWKWKVLPFPRKLEQKCSHTVEFCTECLRNYMEAQLDQHGRAGCHLLSCPSFDCGRRLEYDEVKLYARQDTFSKYDEYLTLEALSKLPSFRWCLAENCSYGQIYDLIESNHVSCEECGYEMCFEHQVKWHDNLTCEEFDSMGENGDPRFRETRDWVDANTKQCPSCGINAQKGPGCFHMTCTLCRHEFCWECLASWKDIVPRSGQYNQSAHRDGCYFRSSGQRPTEVTGESIPVR</sequence>
<dbReference type="InterPro" id="IPR017907">
    <property type="entry name" value="Znf_RING_CS"/>
</dbReference>
<evidence type="ECO:0000256" key="9">
    <source>
        <dbReference type="SAM" id="Coils"/>
    </source>
</evidence>
<feature type="domain" description="RING-type" evidence="10">
    <location>
        <begin position="442"/>
        <end position="661"/>
    </location>
</feature>
<dbReference type="PANTHER" id="PTHR11685">
    <property type="entry name" value="RBR FAMILY RING FINGER AND IBR DOMAIN-CONTAINING"/>
    <property type="match status" value="1"/>
</dbReference>
<evidence type="ECO:0000256" key="2">
    <source>
        <dbReference type="ARBA" id="ARBA00012251"/>
    </source>
</evidence>
<dbReference type="Proteomes" id="UP000720189">
    <property type="component" value="Unassembled WGS sequence"/>
</dbReference>
<evidence type="ECO:0000256" key="6">
    <source>
        <dbReference type="ARBA" id="ARBA00022771"/>
    </source>
</evidence>
<dbReference type="GO" id="GO:0016567">
    <property type="term" value="P:protein ubiquitination"/>
    <property type="evidence" value="ECO:0007669"/>
    <property type="project" value="InterPro"/>
</dbReference>
<dbReference type="GO" id="GO:0008270">
    <property type="term" value="F:zinc ion binding"/>
    <property type="evidence" value="ECO:0007669"/>
    <property type="project" value="UniProtKB-KW"/>
</dbReference>
<evidence type="ECO:0000256" key="7">
    <source>
        <dbReference type="ARBA" id="ARBA00022786"/>
    </source>
</evidence>
<comment type="caution">
    <text evidence="11">The sequence shown here is derived from an EMBL/GenBank/DDBJ whole genome shotgun (WGS) entry which is preliminary data.</text>
</comment>
<reference evidence="11" key="1">
    <citation type="journal article" date="2021" name="Nat. Commun.">
        <title>Genetic determinants of endophytism in the Arabidopsis root mycobiome.</title>
        <authorList>
            <person name="Mesny F."/>
            <person name="Miyauchi S."/>
            <person name="Thiergart T."/>
            <person name="Pickel B."/>
            <person name="Atanasova L."/>
            <person name="Karlsson M."/>
            <person name="Huettel B."/>
            <person name="Barry K.W."/>
            <person name="Haridas S."/>
            <person name="Chen C."/>
            <person name="Bauer D."/>
            <person name="Andreopoulos W."/>
            <person name="Pangilinan J."/>
            <person name="LaButti K."/>
            <person name="Riley R."/>
            <person name="Lipzen A."/>
            <person name="Clum A."/>
            <person name="Drula E."/>
            <person name="Henrissat B."/>
            <person name="Kohler A."/>
            <person name="Grigoriev I.V."/>
            <person name="Martin F.M."/>
            <person name="Hacquard S."/>
        </authorList>
    </citation>
    <scope>NUCLEOTIDE SEQUENCE</scope>
    <source>
        <strain evidence="11">MPI-CAGE-AT-0023</strain>
    </source>
</reference>
<gene>
    <name evidence="11" type="ORF">BKA55DRAFT_585460</name>
</gene>
<evidence type="ECO:0000256" key="3">
    <source>
        <dbReference type="ARBA" id="ARBA00022679"/>
    </source>
</evidence>
<dbReference type="Gene3D" id="1.20.120.1750">
    <property type="match status" value="1"/>
</dbReference>
<evidence type="ECO:0000256" key="1">
    <source>
        <dbReference type="ARBA" id="ARBA00001798"/>
    </source>
</evidence>
<dbReference type="PROSITE" id="PS00518">
    <property type="entry name" value="ZF_RING_1"/>
    <property type="match status" value="1"/>
</dbReference>
<keyword evidence="12" id="KW-1185">Reference proteome</keyword>
<dbReference type="RefSeq" id="XP_046041778.1">
    <property type="nucleotide sequence ID" value="XM_046194453.1"/>
</dbReference>